<dbReference type="PANTHER" id="PTHR45228:SF4">
    <property type="entry name" value="LIPOPROTEIN"/>
    <property type="match status" value="1"/>
</dbReference>
<dbReference type="RefSeq" id="WP_146920269.1">
    <property type="nucleotide sequence ID" value="NZ_CP042430.1"/>
</dbReference>
<dbReference type="PANTHER" id="PTHR45228">
    <property type="entry name" value="CYCLIC DI-GMP PHOSPHODIESTERASE TM_0186-RELATED"/>
    <property type="match status" value="1"/>
</dbReference>
<feature type="domain" description="HTH luxR-type" evidence="2">
    <location>
        <begin position="617"/>
        <end position="682"/>
    </location>
</feature>
<dbReference type="PROSITE" id="PS51832">
    <property type="entry name" value="HD_GYP"/>
    <property type="match status" value="1"/>
</dbReference>
<proteinExistence type="predicted"/>
<dbReference type="InterPro" id="IPR003607">
    <property type="entry name" value="HD/PDEase_dom"/>
</dbReference>
<protein>
    <submittedName>
        <fullName evidence="6">HDOD domain-containing protein</fullName>
    </submittedName>
</protein>
<dbReference type="Pfam" id="PF00196">
    <property type="entry name" value="GerE"/>
    <property type="match status" value="1"/>
</dbReference>
<dbReference type="GO" id="GO:0003677">
    <property type="term" value="F:DNA binding"/>
    <property type="evidence" value="ECO:0007669"/>
    <property type="project" value="InterPro"/>
</dbReference>
<reference evidence="6 7" key="1">
    <citation type="journal article" date="2018" name="J. Microbiol.">
        <title>Baekduia soli gen. nov., sp. nov., a novel bacterium isolated from the soil of Baekdu Mountain and proposal of a novel family name, Baekduiaceae fam. nov.</title>
        <authorList>
            <person name="An D.S."/>
            <person name="Siddiqi M.Z."/>
            <person name="Kim K.H."/>
            <person name="Yu H.S."/>
            <person name="Im W.T."/>
        </authorList>
    </citation>
    <scope>NUCLEOTIDE SEQUENCE [LARGE SCALE GENOMIC DNA]</scope>
    <source>
        <strain evidence="6 7">BR7-21</strain>
    </source>
</reference>
<accession>A0A5B8U631</accession>
<organism evidence="6 7">
    <name type="scientific">Baekduia soli</name>
    <dbReference type="NCBI Taxonomy" id="496014"/>
    <lineage>
        <taxon>Bacteria</taxon>
        <taxon>Bacillati</taxon>
        <taxon>Actinomycetota</taxon>
        <taxon>Thermoleophilia</taxon>
        <taxon>Solirubrobacterales</taxon>
        <taxon>Baekduiaceae</taxon>
        <taxon>Baekduia</taxon>
    </lineage>
</organism>
<dbReference type="InterPro" id="IPR016032">
    <property type="entry name" value="Sig_transdc_resp-reg_C-effctor"/>
</dbReference>
<dbReference type="PROSITE" id="PS00622">
    <property type="entry name" value="HTH_LUXR_1"/>
    <property type="match status" value="1"/>
</dbReference>
<evidence type="ECO:0000313" key="7">
    <source>
        <dbReference type="Proteomes" id="UP000321805"/>
    </source>
</evidence>
<gene>
    <name evidence="6" type="ORF">FSW04_14020</name>
</gene>
<dbReference type="PROSITE" id="PS51833">
    <property type="entry name" value="HDOD"/>
    <property type="match status" value="1"/>
</dbReference>
<dbReference type="SUPFAM" id="SSF109604">
    <property type="entry name" value="HD-domain/PDEase-like"/>
    <property type="match status" value="2"/>
</dbReference>
<dbReference type="SMART" id="SM00471">
    <property type="entry name" value="HDc"/>
    <property type="match status" value="2"/>
</dbReference>
<dbReference type="Gene3D" id="1.10.10.10">
    <property type="entry name" value="Winged helix-like DNA-binding domain superfamily/Winged helix DNA-binding domain"/>
    <property type="match status" value="1"/>
</dbReference>
<keyword evidence="7" id="KW-1185">Reference proteome</keyword>
<dbReference type="OrthoDB" id="3178268at2"/>
<dbReference type="InterPro" id="IPR013976">
    <property type="entry name" value="HDOD"/>
</dbReference>
<dbReference type="Pfam" id="PF08668">
    <property type="entry name" value="HDOD"/>
    <property type="match status" value="1"/>
</dbReference>
<dbReference type="InterPro" id="IPR006675">
    <property type="entry name" value="HDIG_dom"/>
</dbReference>
<dbReference type="EMBL" id="CP042430">
    <property type="protein sequence ID" value="QEC48576.1"/>
    <property type="molecule type" value="Genomic_DNA"/>
</dbReference>
<dbReference type="NCBIfam" id="TIGR00277">
    <property type="entry name" value="HDIG"/>
    <property type="match status" value="1"/>
</dbReference>
<dbReference type="InterPro" id="IPR006674">
    <property type="entry name" value="HD_domain"/>
</dbReference>
<feature type="domain" description="HD" evidence="3">
    <location>
        <begin position="455"/>
        <end position="574"/>
    </location>
</feature>
<feature type="domain" description="HDOD" evidence="5">
    <location>
        <begin position="362"/>
        <end position="556"/>
    </location>
</feature>
<dbReference type="InterPro" id="IPR036388">
    <property type="entry name" value="WH-like_DNA-bd_sf"/>
</dbReference>
<evidence type="ECO:0000259" key="4">
    <source>
        <dbReference type="PROSITE" id="PS51832"/>
    </source>
</evidence>
<evidence type="ECO:0000259" key="2">
    <source>
        <dbReference type="PROSITE" id="PS50043"/>
    </source>
</evidence>
<feature type="region of interest" description="Disordered" evidence="1">
    <location>
        <begin position="326"/>
        <end position="350"/>
    </location>
</feature>
<dbReference type="PRINTS" id="PR00038">
    <property type="entry name" value="HTHLUXR"/>
</dbReference>
<dbReference type="InterPro" id="IPR037522">
    <property type="entry name" value="HD_GYP_dom"/>
</dbReference>
<dbReference type="InterPro" id="IPR000792">
    <property type="entry name" value="Tscrpt_reg_LuxR_C"/>
</dbReference>
<dbReference type="Proteomes" id="UP000321805">
    <property type="component" value="Chromosome"/>
</dbReference>
<evidence type="ECO:0000256" key="1">
    <source>
        <dbReference type="SAM" id="MobiDB-lite"/>
    </source>
</evidence>
<evidence type="ECO:0000259" key="5">
    <source>
        <dbReference type="PROSITE" id="PS51833"/>
    </source>
</evidence>
<dbReference type="Gene3D" id="1.10.3210.10">
    <property type="entry name" value="Hypothetical protein af1432"/>
    <property type="match status" value="2"/>
</dbReference>
<sequence length="684" mass="73325">MQASSSKAGPSTVELPAASEGRGSDALLKVLARHAALVVGAARSVVVVEDGDGQRRLAAEHGFVSDPQALDTVLDRVSAHESGRFGSQREKVLTFDQGVIWLDGITTKPNFKVLSGLVDLAGTICAAAHERERLARGANTAVGALASLLELRDGYAAIDGRFMVDLTERLGRRLGLDTHQLEHLATAARLHDVGKIGVPDRILHKRGPLDAQERLVVQRHPEWGAEALANVPTLQQVAAIVRMHHERVDGSGYPAGIGSPDIPTESMIIAVAETFRALTSERPYRNALAPGQALTIISSGSGTHFDPAVVRALRQDCAERGITPTAARSRTPRSRGQAVVTTSPGGRPGHRMPAAFERLEGMPALTESRDRLIEVLEGGRPTTRRLVSAIESDLALAIAVLRVANQQARPRSTISNIPQAVAMISPDGVKQLALRISVVDFFEQLPGWPAPPERMRLHAVSVKHVAASIARTLDPEAAHDDLLVAALLHDVGKLLLADAYPGYPQAQHGQAQTPDARAQAERHELGLDHATVGGVLIRRWGLPNRLASIVENHHKTAASGAAGIVRLADLLAHYAHGQDLEPHTLQQAAATIGLSHSQLRTLMYERDAPSSGDQQRIITSECPLSPRELAVVRELATGKVYGEIANALSLSSSTVRTHLHNTYRKLGVQDRAQAVLLCAEQGWI</sequence>
<name>A0A5B8U631_9ACTN</name>
<dbReference type="InterPro" id="IPR052020">
    <property type="entry name" value="Cyclic_di-GMP/3'3'-cGAMP_PDE"/>
</dbReference>
<dbReference type="PROSITE" id="PS50043">
    <property type="entry name" value="HTH_LUXR_2"/>
    <property type="match status" value="1"/>
</dbReference>
<evidence type="ECO:0000259" key="3">
    <source>
        <dbReference type="PROSITE" id="PS51831"/>
    </source>
</evidence>
<dbReference type="GO" id="GO:0006355">
    <property type="term" value="P:regulation of DNA-templated transcription"/>
    <property type="evidence" value="ECO:0007669"/>
    <property type="project" value="InterPro"/>
</dbReference>
<dbReference type="CDD" id="cd00077">
    <property type="entry name" value="HDc"/>
    <property type="match status" value="2"/>
</dbReference>
<dbReference type="CDD" id="cd06170">
    <property type="entry name" value="LuxR_C_like"/>
    <property type="match status" value="1"/>
</dbReference>
<evidence type="ECO:0000313" key="6">
    <source>
        <dbReference type="EMBL" id="QEC48576.1"/>
    </source>
</evidence>
<dbReference type="Pfam" id="PF13487">
    <property type="entry name" value="HD_5"/>
    <property type="match status" value="1"/>
</dbReference>
<dbReference type="SMART" id="SM00421">
    <property type="entry name" value="HTH_LUXR"/>
    <property type="match status" value="1"/>
</dbReference>
<dbReference type="KEGG" id="bsol:FSW04_14020"/>
<dbReference type="AlphaFoldDB" id="A0A5B8U631"/>
<dbReference type="SUPFAM" id="SSF46894">
    <property type="entry name" value="C-terminal effector domain of the bipartite response regulators"/>
    <property type="match status" value="1"/>
</dbReference>
<feature type="domain" description="HD-GYP" evidence="4">
    <location>
        <begin position="134"/>
        <end position="329"/>
    </location>
</feature>
<dbReference type="PROSITE" id="PS51831">
    <property type="entry name" value="HD"/>
    <property type="match status" value="1"/>
</dbReference>